<dbReference type="Pfam" id="PF22957">
    <property type="entry name" value="NUP210_Ig"/>
    <property type="match status" value="1"/>
</dbReference>
<dbReference type="Pfam" id="PF22969">
    <property type="entry name" value="Ig_NUP210_2nd"/>
    <property type="match status" value="1"/>
</dbReference>
<dbReference type="GO" id="GO:0005643">
    <property type="term" value="C:nuclear pore"/>
    <property type="evidence" value="ECO:0007669"/>
    <property type="project" value="TreeGrafter"/>
</dbReference>
<dbReference type="PANTHER" id="PTHR23019">
    <property type="entry name" value="NUCLEAR PORE MEMBRANE GLYCOPROTEIN GP210-RELATED"/>
    <property type="match status" value="1"/>
</dbReference>
<accession>A0A9W8C4A1</accession>
<evidence type="ECO:0000256" key="7">
    <source>
        <dbReference type="ARBA" id="ARBA00023180"/>
    </source>
</evidence>
<keyword evidence="8" id="KW-0539">Nucleus</keyword>
<evidence type="ECO:0000256" key="3">
    <source>
        <dbReference type="ARBA" id="ARBA00022692"/>
    </source>
</evidence>
<keyword evidence="5 9" id="KW-1133">Transmembrane helix</keyword>
<feature type="signal peptide" evidence="10">
    <location>
        <begin position="1"/>
        <end position="23"/>
    </location>
</feature>
<dbReference type="Pfam" id="PF24935">
    <property type="entry name" value="Ig_NUP210_6th"/>
    <property type="match status" value="1"/>
</dbReference>
<organism evidence="12 13">
    <name type="scientific">Triplophysa rosa</name>
    <name type="common">Cave loach</name>
    <dbReference type="NCBI Taxonomy" id="992332"/>
    <lineage>
        <taxon>Eukaryota</taxon>
        <taxon>Metazoa</taxon>
        <taxon>Chordata</taxon>
        <taxon>Craniata</taxon>
        <taxon>Vertebrata</taxon>
        <taxon>Euteleostomi</taxon>
        <taxon>Actinopterygii</taxon>
        <taxon>Neopterygii</taxon>
        <taxon>Teleostei</taxon>
        <taxon>Ostariophysi</taxon>
        <taxon>Cypriniformes</taxon>
        <taxon>Nemacheilidae</taxon>
        <taxon>Triplophysa</taxon>
    </lineage>
</organism>
<dbReference type="InterPro" id="IPR055099">
    <property type="entry name" value="Ig_NUP210_7th"/>
</dbReference>
<dbReference type="InterPro" id="IPR055095">
    <property type="entry name" value="NUP210_Ig_C"/>
</dbReference>
<dbReference type="Proteomes" id="UP001059041">
    <property type="component" value="Linkage Group LG8"/>
</dbReference>
<keyword evidence="6 9" id="KW-0472">Membrane</keyword>
<dbReference type="Pfam" id="PF24902">
    <property type="entry name" value="Ig_NUP210_9th"/>
    <property type="match status" value="1"/>
</dbReference>
<dbReference type="Pfam" id="PF22959">
    <property type="entry name" value="Ig_NUP210_15th"/>
    <property type="match status" value="1"/>
</dbReference>
<dbReference type="InterPro" id="IPR056899">
    <property type="entry name" value="Ig_NUP210_9th"/>
</dbReference>
<dbReference type="InterPro" id="IPR058779">
    <property type="entry name" value="Ig_NUP210_13th"/>
</dbReference>
<dbReference type="SMART" id="SM00635">
    <property type="entry name" value="BID_2"/>
    <property type="match status" value="1"/>
</dbReference>
<gene>
    <name evidence="12" type="ORF">IRJ41_023148</name>
</gene>
<comment type="subcellular location">
    <subcellularLocation>
        <location evidence="1">Nucleus membrane</location>
        <topology evidence="1">Single-pass membrane protein</topology>
    </subcellularLocation>
</comment>
<protein>
    <submittedName>
        <fullName evidence="12">Nuclear pore membrane glycoprotein 210</fullName>
    </submittedName>
</protein>
<dbReference type="SUPFAM" id="SSF49373">
    <property type="entry name" value="Invasin/intimin cell-adhesion fragments"/>
    <property type="match status" value="1"/>
</dbReference>
<evidence type="ECO:0000256" key="4">
    <source>
        <dbReference type="ARBA" id="ARBA00022729"/>
    </source>
</evidence>
<sequence>MLMKEKAVWGILLMNSLITLSQSSKLNVPKLLLPLSARVPVNITLTAQRGCYTWVSSKPENVRVYPLSAVSPPDPLPASSCSQQCLVSALSSPQALPIHSVVQGQDNVTGHILRCDVVIDRIARIQIVTTTRQLFTDDPPLQLSVQAFDTEGNTFSSLAGLKFNWRLAKKSDAIETVRFVWYHDAGYSPPPHILSLEGAGQRGESVLLYGIRNGAAHVKVSLTDPEHEHVEAASVTLLVVDRLHLSPAGDTYLLQGSTIKYNVWKTENEREIEVTLSEEGYRLVVDGYRGRMYCDSICVDQETTTVTAFKLGHATLTVVYNNLPPEVMSHLPRATIYVVEPSYMTLGIKEEENRWVLEKKRQYYLTVRIHDNEGHAVHLSQNVVIVVEETEGLVTLESTSDPSVQLLKTLGTGKTSIQASLHCIISENGEKWPVIPPIGVRQEVEIYNPLSLHPAMIVFPWQPHNKLYHRNITVEGGSGSVMWDVSNSQIATVTVKGVIIAGQRMGQTKIQAADYKNPLHWVVGQVMVVRPSRLQLVPRRGDCRVGDRIELPVALWGILDPPDSCSHTDFDTHLYTHKSTNADVQAQCFSHRYNPQNEESFLMESNLVPVTDCTELSLHIHTEPIGIFTHVPGPVSPGAGFCGGIRFKAISQGHAVVTITVETGGCSISETTSLEAYNPLKSLASKVLLTVGAARMVVFEGGPQPWPPAPIRFFRHIEAQPSVGVTVETLSSAEGRPTRHAYWVTCDAVGKQWLVFRCGNTPGPLNEMPAIEESRVQVSCGVPASLSLSVLPCNTSSPSCIPLYSNHSSCPQHQRPWGPLTVSSSRDTVLQLSVFDQKGEQFDNFTSCSVKWTTSDPHLLSLPPQSTMNLADKPTQTGYKLHAWQVLQVHQQTGTVTVNVTLRCPEMSTAPVSQHVILHLVEDVQWATHSLTLFNHPKVKESLTLIHGSGHFQVYLQDRNLAHITHMENTNMVQVSPLHPGSSVLLAHDLCLTSDPAVAPILISDITDFQIDFIDIIEVGRTAIVRVGVLDSKNQPFLSHFLSLMNLMLIPSSSIISVKQAGPVDLYSVGFSVTGLAVGVASLHLSAVAGHGGVISTSHKNIQVYPPFRLQPHKLTLAVGCVRQVKWKGGPHPQSVVEFSVSDSSVAMVTDTGLVRGVAVGVVKIRGTLQTVRQDAGALLTLAQDEVELEVFNLIEVRIQAPLVTLSVGTEMPVYVMGSDSGQNPLSLGSVESGLSFFWSLSKPGVLEIKARHAEVGVSVSPSHSFSVLVRAEAPGKASIKVCMQLEQTHASNTSLSDHLTDEIQIQVFEEIQLAAGSPRSILMSPQSQYSLQSNKDSICPVRYVLSECVSGAGLITVDEQGVLRAGPDTGAALLEVFVMDVCGFNQTLLISVKVSAVWFVRVLAVSSSLNSDAEKALPAHPLGWKINIVALYYNHLGEQFHSHNIQTTFTTNRDDLVHLTTDKDSKSFLVQTVSPGLTVLMVQGDPTNPSLSDYIPLLVLPAISEPPGSLRPGDVICFNFPITNLNAQRGRWNVSSSQILQMNSETGVAFAKNSGTVVVYYKLEGGQQTFRQVTVEPASVPLVSVPADRLLTNWPGASEYIVKVDLNTYAANTAQCTLDQWEAVEKNLQPEAQLQCLLHFSVPYLQLKTLQAVFHALSFYDINTAQYSCRIFVRAQSNSILHVLSTLSLSISLSVSLQTQSSASIPLPFPLSSASVQSSVLLPYVPAFCCPVTEITLSPQQPVAEITLFGTKDMLSTLQVHSDTPDIVISKFHSAEDPTLLLLSVYSTSHFLDKASSTASITLYTQLSTQTHIVRVTRLVDSQESGQLEAYLHSEHLFIVTFVLFAVLAAAAALFIAYNTMLSHIQTQPAVYTDSNNTEQQRHLLLWLTPSDRSLQRRQWLWSAR</sequence>
<evidence type="ECO:0000313" key="13">
    <source>
        <dbReference type="Proteomes" id="UP001059041"/>
    </source>
</evidence>
<dbReference type="InterPro" id="IPR008964">
    <property type="entry name" value="Invasin/intimin_cell_adhesion"/>
</dbReference>
<dbReference type="InterPro" id="IPR055094">
    <property type="entry name" value="NUP210_Ig15"/>
</dbReference>
<evidence type="ECO:0000256" key="6">
    <source>
        <dbReference type="ARBA" id="ARBA00023136"/>
    </source>
</evidence>
<dbReference type="Pfam" id="PF26181">
    <property type="entry name" value="Ig_NUP210_13th"/>
    <property type="match status" value="1"/>
</dbReference>
<dbReference type="InterPro" id="IPR055096">
    <property type="entry name" value="Ig_NUP210_1st"/>
</dbReference>
<proteinExistence type="inferred from homology"/>
<dbReference type="EMBL" id="JAFHDT010000008">
    <property type="protein sequence ID" value="KAI7807175.1"/>
    <property type="molecule type" value="Genomic_DNA"/>
</dbReference>
<evidence type="ECO:0000313" key="12">
    <source>
        <dbReference type="EMBL" id="KAI7807175.1"/>
    </source>
</evidence>
<evidence type="ECO:0000256" key="8">
    <source>
        <dbReference type="ARBA" id="ARBA00023242"/>
    </source>
</evidence>
<dbReference type="InterPro" id="IPR055098">
    <property type="entry name" value="Ig_NUP210_3rd"/>
</dbReference>
<dbReference type="InterPro" id="IPR055097">
    <property type="entry name" value="Ig_NUP210_2nd"/>
</dbReference>
<evidence type="ECO:0000256" key="1">
    <source>
        <dbReference type="ARBA" id="ARBA00004590"/>
    </source>
</evidence>
<evidence type="ECO:0000256" key="9">
    <source>
        <dbReference type="SAM" id="Phobius"/>
    </source>
</evidence>
<dbReference type="Pfam" id="PF02368">
    <property type="entry name" value="Big_2"/>
    <property type="match status" value="1"/>
</dbReference>
<dbReference type="Pfam" id="PF24991">
    <property type="entry name" value="Ig_NUP210_4th"/>
    <property type="match status" value="1"/>
</dbReference>
<dbReference type="InterPro" id="IPR003343">
    <property type="entry name" value="Big_2"/>
</dbReference>
<dbReference type="InterPro" id="IPR056898">
    <property type="entry name" value="Ig_NUP210_6th"/>
</dbReference>
<keyword evidence="13" id="KW-1185">Reference proteome</keyword>
<comment type="caution">
    <text evidence="12">The sequence shown here is derived from an EMBL/GenBank/DDBJ whole genome shotgun (WGS) entry which is preliminary data.</text>
</comment>
<dbReference type="Pfam" id="PF26182">
    <property type="entry name" value="Ig_NUP210_5th"/>
    <property type="match status" value="1"/>
</dbReference>
<dbReference type="Pfam" id="PF22962">
    <property type="entry name" value="Ig_NUP210_7th"/>
    <property type="match status" value="1"/>
</dbReference>
<reference evidence="12" key="1">
    <citation type="submission" date="2021-02" db="EMBL/GenBank/DDBJ databases">
        <title>Comparative genomics reveals that relaxation of natural selection precedes convergent phenotypic evolution of cavefish.</title>
        <authorList>
            <person name="Peng Z."/>
        </authorList>
    </citation>
    <scope>NUCLEOTIDE SEQUENCE</scope>
    <source>
        <tissue evidence="12">Muscle</tissue>
    </source>
</reference>
<feature type="domain" description="BIG2" evidence="11">
    <location>
        <begin position="1104"/>
        <end position="1179"/>
    </location>
</feature>
<dbReference type="OrthoDB" id="361283at2759"/>
<dbReference type="Pfam" id="PF25354">
    <property type="entry name" value="Ig_NUP210_16th"/>
    <property type="match status" value="1"/>
</dbReference>
<keyword evidence="7" id="KW-0325">Glycoprotein</keyword>
<dbReference type="PANTHER" id="PTHR23019:SF1">
    <property type="entry name" value="NUCLEAR PORE MEMBRANE GLYCOPROTEIN 210-LIKE"/>
    <property type="match status" value="1"/>
</dbReference>
<keyword evidence="4 10" id="KW-0732">Signal</keyword>
<comment type="similarity">
    <text evidence="2">Belongs to the NUP210 family.</text>
</comment>
<dbReference type="InterPro" id="IPR057586">
    <property type="entry name" value="Ig_NUP210_16th"/>
</dbReference>
<evidence type="ECO:0000256" key="5">
    <source>
        <dbReference type="ARBA" id="ARBA00022989"/>
    </source>
</evidence>
<dbReference type="InterPro" id="IPR045197">
    <property type="entry name" value="NUP210-like"/>
</dbReference>
<feature type="transmembrane region" description="Helical" evidence="9">
    <location>
        <begin position="1838"/>
        <end position="1859"/>
    </location>
</feature>
<feature type="chain" id="PRO_5040768795" evidence="10">
    <location>
        <begin position="24"/>
        <end position="1906"/>
    </location>
</feature>
<dbReference type="Pfam" id="PF22967">
    <property type="entry name" value="Ig_NUP210_1st"/>
    <property type="match status" value="1"/>
</dbReference>
<keyword evidence="3 9" id="KW-0812">Transmembrane</keyword>
<dbReference type="Pfam" id="PF26183">
    <property type="entry name" value="Ig_NUP210_14th"/>
    <property type="match status" value="1"/>
</dbReference>
<dbReference type="Pfam" id="PF22963">
    <property type="entry name" value="Ig_NUP210_3rd"/>
    <property type="match status" value="1"/>
</dbReference>
<evidence type="ECO:0000256" key="10">
    <source>
        <dbReference type="SAM" id="SignalP"/>
    </source>
</evidence>
<dbReference type="Pfam" id="PF26184">
    <property type="entry name" value="Ig_NUP210_8th"/>
    <property type="match status" value="1"/>
</dbReference>
<name>A0A9W8C4A1_TRIRA</name>
<evidence type="ECO:0000256" key="2">
    <source>
        <dbReference type="ARBA" id="ARBA00007313"/>
    </source>
</evidence>
<dbReference type="InterPro" id="IPR056897">
    <property type="entry name" value="Ig_NUP210_4th"/>
</dbReference>
<evidence type="ECO:0000259" key="11">
    <source>
        <dbReference type="SMART" id="SM00635"/>
    </source>
</evidence>
<dbReference type="GO" id="GO:0031965">
    <property type="term" value="C:nuclear membrane"/>
    <property type="evidence" value="ECO:0007669"/>
    <property type="project" value="UniProtKB-SubCell"/>
</dbReference>